<feature type="domain" description="SEFIR" evidence="9">
    <location>
        <begin position="4"/>
        <end position="143"/>
    </location>
</feature>
<keyword evidence="6" id="KW-0675">Receptor</keyword>
<dbReference type="Gene3D" id="3.40.50.11530">
    <property type="match status" value="1"/>
</dbReference>
<reference evidence="10 11" key="1">
    <citation type="journal article" date="2020" name="Microorganisms">
        <title>Osmotic Adaptation and Compatible Solute Biosynthesis of Phototrophic Bacteria as Revealed from Genome Analyses.</title>
        <authorList>
            <person name="Imhoff J.F."/>
            <person name="Rahn T."/>
            <person name="Kunzel S."/>
            <person name="Keller A."/>
            <person name="Neulinger S.C."/>
        </authorList>
    </citation>
    <scope>NUCLEOTIDE SEQUENCE [LARGE SCALE GENOMIC DNA]</scope>
    <source>
        <strain evidence="10 11">DSM 6210</strain>
    </source>
</reference>
<accession>A0ABS1CPM9</accession>
<feature type="compositionally biased region" description="Low complexity" evidence="8">
    <location>
        <begin position="177"/>
        <end position="188"/>
    </location>
</feature>
<comment type="caution">
    <text evidence="10">The sequence shown here is derived from an EMBL/GenBank/DDBJ whole genome shotgun (WGS) entry which is preliminary data.</text>
</comment>
<dbReference type="RefSeq" id="WP_200243439.1">
    <property type="nucleotide sequence ID" value="NZ_NRRV01000137.1"/>
</dbReference>
<dbReference type="InterPro" id="IPR039465">
    <property type="entry name" value="IL-17_rcpt-like"/>
</dbReference>
<keyword evidence="11" id="KW-1185">Reference proteome</keyword>
<dbReference type="PANTHER" id="PTHR15583">
    <property type="entry name" value="INTERLEUKIN-17 RECEPTOR"/>
    <property type="match status" value="1"/>
</dbReference>
<keyword evidence="4" id="KW-1133">Transmembrane helix</keyword>
<evidence type="ECO:0000256" key="4">
    <source>
        <dbReference type="ARBA" id="ARBA00022989"/>
    </source>
</evidence>
<keyword evidence="3" id="KW-0732">Signal</keyword>
<gene>
    <name evidence="10" type="ORF">CKO31_24800</name>
</gene>
<evidence type="ECO:0000313" key="10">
    <source>
        <dbReference type="EMBL" id="MBK1633892.1"/>
    </source>
</evidence>
<keyword evidence="5" id="KW-0472">Membrane</keyword>
<protein>
    <recommendedName>
        <fullName evidence="9">SEFIR domain-containing protein</fullName>
    </recommendedName>
</protein>
<evidence type="ECO:0000256" key="1">
    <source>
        <dbReference type="ARBA" id="ARBA00004479"/>
    </source>
</evidence>
<evidence type="ECO:0000256" key="3">
    <source>
        <dbReference type="ARBA" id="ARBA00022729"/>
    </source>
</evidence>
<evidence type="ECO:0000256" key="6">
    <source>
        <dbReference type="ARBA" id="ARBA00023170"/>
    </source>
</evidence>
<evidence type="ECO:0000256" key="8">
    <source>
        <dbReference type="SAM" id="MobiDB-lite"/>
    </source>
</evidence>
<evidence type="ECO:0000256" key="2">
    <source>
        <dbReference type="ARBA" id="ARBA00022692"/>
    </source>
</evidence>
<evidence type="ECO:0000259" key="9">
    <source>
        <dbReference type="PROSITE" id="PS51534"/>
    </source>
</evidence>
<keyword evidence="7" id="KW-0325">Glycoprotein</keyword>
<dbReference type="InterPro" id="IPR013568">
    <property type="entry name" value="SEFIR_dom"/>
</dbReference>
<organism evidence="10 11">
    <name type="scientific">Thiohalocapsa halophila</name>
    <dbReference type="NCBI Taxonomy" id="69359"/>
    <lineage>
        <taxon>Bacteria</taxon>
        <taxon>Pseudomonadati</taxon>
        <taxon>Pseudomonadota</taxon>
        <taxon>Gammaproteobacteria</taxon>
        <taxon>Chromatiales</taxon>
        <taxon>Chromatiaceae</taxon>
        <taxon>Thiohalocapsa</taxon>
    </lineage>
</organism>
<comment type="subcellular location">
    <subcellularLocation>
        <location evidence="1">Membrane</location>
        <topology evidence="1">Single-pass type I membrane protein</topology>
    </subcellularLocation>
</comment>
<feature type="region of interest" description="Disordered" evidence="8">
    <location>
        <begin position="169"/>
        <end position="188"/>
    </location>
</feature>
<proteinExistence type="predicted"/>
<dbReference type="SUPFAM" id="SSF52200">
    <property type="entry name" value="Toll/Interleukin receptor TIR domain"/>
    <property type="match status" value="1"/>
</dbReference>
<name>A0ABS1CPM9_9GAMM</name>
<sequence>MDRAPRVFLSYSHDSDAHRERVLSLSERLRRDGIRTVLDQYVDGSPDQGWARWMLDQLDESDRVLLICTPTYYRRFRGHEAPEQGKGVDWEGAIITQAIYDARSRVKRFIPVLFHATDARWIPEPLRGQSHYCLTTEAAYHSLYDALLDQAGVEPGALGPILRKGRRQGTPLTFENAGPAQRPAPRPSQAAAIWREKLEYLREQEAICSDPAQKFTLHKQIEEAESKLRELG</sequence>
<keyword evidence="2" id="KW-0812">Transmembrane</keyword>
<dbReference type="PANTHER" id="PTHR15583:SF7">
    <property type="entry name" value="INTERLEUKIN CYTOKINE RECEPTOR-RELATED PROTEIN 2"/>
    <property type="match status" value="1"/>
</dbReference>
<evidence type="ECO:0000313" key="11">
    <source>
        <dbReference type="Proteomes" id="UP000748752"/>
    </source>
</evidence>
<dbReference type="InterPro" id="IPR035897">
    <property type="entry name" value="Toll_tir_struct_dom_sf"/>
</dbReference>
<evidence type="ECO:0000256" key="7">
    <source>
        <dbReference type="ARBA" id="ARBA00023180"/>
    </source>
</evidence>
<evidence type="ECO:0000256" key="5">
    <source>
        <dbReference type="ARBA" id="ARBA00023136"/>
    </source>
</evidence>
<dbReference type="EMBL" id="NRRV01000137">
    <property type="protein sequence ID" value="MBK1633892.1"/>
    <property type="molecule type" value="Genomic_DNA"/>
</dbReference>
<dbReference type="Pfam" id="PF08357">
    <property type="entry name" value="SEFIR"/>
    <property type="match status" value="1"/>
</dbReference>
<dbReference type="Proteomes" id="UP000748752">
    <property type="component" value="Unassembled WGS sequence"/>
</dbReference>
<dbReference type="PROSITE" id="PS51534">
    <property type="entry name" value="SEFIR"/>
    <property type="match status" value="1"/>
</dbReference>